<accession>A0AAI8VTY9</accession>
<dbReference type="EC" id="1.1.1.100" evidence="2"/>
<keyword evidence="3" id="KW-0521">NADP</keyword>
<gene>
    <name evidence="6" type="ORF">KHLLAP_LOCUS14564</name>
</gene>
<organism evidence="6 7">
    <name type="scientific">Anthostomella pinea</name>
    <dbReference type="NCBI Taxonomy" id="933095"/>
    <lineage>
        <taxon>Eukaryota</taxon>
        <taxon>Fungi</taxon>
        <taxon>Dikarya</taxon>
        <taxon>Ascomycota</taxon>
        <taxon>Pezizomycotina</taxon>
        <taxon>Sordariomycetes</taxon>
        <taxon>Xylariomycetidae</taxon>
        <taxon>Xylariales</taxon>
        <taxon>Xylariaceae</taxon>
        <taxon>Anthostomella</taxon>
    </lineage>
</organism>
<comment type="catalytic activity">
    <reaction evidence="5">
        <text>a (3R)-hydroxyacyl-[ACP] + NADP(+) = a 3-oxoacyl-[ACP] + NADPH + H(+)</text>
        <dbReference type="Rhea" id="RHEA:17397"/>
        <dbReference type="Rhea" id="RHEA-COMP:9916"/>
        <dbReference type="Rhea" id="RHEA-COMP:9945"/>
        <dbReference type="ChEBI" id="CHEBI:15378"/>
        <dbReference type="ChEBI" id="CHEBI:57783"/>
        <dbReference type="ChEBI" id="CHEBI:58349"/>
        <dbReference type="ChEBI" id="CHEBI:78776"/>
        <dbReference type="ChEBI" id="CHEBI:78827"/>
        <dbReference type="EC" id="1.1.1.100"/>
    </reaction>
</comment>
<reference evidence="6" key="1">
    <citation type="submission" date="2023-10" db="EMBL/GenBank/DDBJ databases">
        <authorList>
            <person name="Hackl T."/>
        </authorList>
    </citation>
    <scope>NUCLEOTIDE SEQUENCE</scope>
</reference>
<evidence type="ECO:0000256" key="5">
    <source>
        <dbReference type="ARBA" id="ARBA00048508"/>
    </source>
</evidence>
<dbReference type="Proteomes" id="UP001295740">
    <property type="component" value="Unassembled WGS sequence"/>
</dbReference>
<comment type="caution">
    <text evidence="6">The sequence shown here is derived from an EMBL/GenBank/DDBJ whole genome shotgun (WGS) entry which is preliminary data.</text>
</comment>
<evidence type="ECO:0000256" key="3">
    <source>
        <dbReference type="ARBA" id="ARBA00022857"/>
    </source>
</evidence>
<dbReference type="GO" id="GO:0032787">
    <property type="term" value="P:monocarboxylic acid metabolic process"/>
    <property type="evidence" value="ECO:0007669"/>
    <property type="project" value="UniProtKB-ARBA"/>
</dbReference>
<dbReference type="InterPro" id="IPR002347">
    <property type="entry name" value="SDR_fam"/>
</dbReference>
<protein>
    <recommendedName>
        <fullName evidence="2">3-oxoacyl-[acyl-carrier-protein] reductase</fullName>
        <ecNumber evidence="2">1.1.1.100</ecNumber>
    </recommendedName>
</protein>
<dbReference type="Gene3D" id="3.40.50.720">
    <property type="entry name" value="NAD(P)-binding Rossmann-like Domain"/>
    <property type="match status" value="1"/>
</dbReference>
<dbReference type="Pfam" id="PF13561">
    <property type="entry name" value="adh_short_C2"/>
    <property type="match status" value="1"/>
</dbReference>
<comment type="similarity">
    <text evidence="1">Belongs to the short-chain dehydrogenases/reductases (SDR) family.</text>
</comment>
<evidence type="ECO:0000313" key="6">
    <source>
        <dbReference type="EMBL" id="CAJ2514096.1"/>
    </source>
</evidence>
<evidence type="ECO:0000256" key="4">
    <source>
        <dbReference type="ARBA" id="ARBA00023002"/>
    </source>
</evidence>
<proteinExistence type="inferred from homology"/>
<dbReference type="EMBL" id="CAUWAG010000020">
    <property type="protein sequence ID" value="CAJ2514096.1"/>
    <property type="molecule type" value="Genomic_DNA"/>
</dbReference>
<dbReference type="InterPro" id="IPR036291">
    <property type="entry name" value="NAD(P)-bd_dom_sf"/>
</dbReference>
<dbReference type="CDD" id="cd05233">
    <property type="entry name" value="SDR_c"/>
    <property type="match status" value="1"/>
</dbReference>
<keyword evidence="7" id="KW-1185">Reference proteome</keyword>
<dbReference type="InterPro" id="IPR020904">
    <property type="entry name" value="Sc_DH/Rdtase_CS"/>
</dbReference>
<evidence type="ECO:0000313" key="7">
    <source>
        <dbReference type="Proteomes" id="UP001295740"/>
    </source>
</evidence>
<dbReference type="PANTHER" id="PTHR42879">
    <property type="entry name" value="3-OXOACYL-(ACYL-CARRIER-PROTEIN) REDUCTASE"/>
    <property type="match status" value="1"/>
</dbReference>
<evidence type="ECO:0000256" key="1">
    <source>
        <dbReference type="ARBA" id="ARBA00006484"/>
    </source>
</evidence>
<name>A0AAI8VTY9_9PEZI</name>
<dbReference type="AlphaFoldDB" id="A0AAI8VTY9"/>
<evidence type="ECO:0000256" key="2">
    <source>
        <dbReference type="ARBA" id="ARBA00012948"/>
    </source>
</evidence>
<dbReference type="GO" id="GO:0004316">
    <property type="term" value="F:3-oxoacyl-[acyl-carrier-protein] reductase (NADPH) activity"/>
    <property type="evidence" value="ECO:0007669"/>
    <property type="project" value="UniProtKB-EC"/>
</dbReference>
<sequence>MSDYALPLSGKVALVTGASRGIGEGIAMELARRGATILMTYVSPGSEARVHEICQEIRNLPNKPGVQAVRIDLSTLDGAQILVLDLLSWSNNNLQIDILVNNAGVERVQSLSELKVEDYDTVYNLNVRGPILLTKAILPYLRANARVINIGSVGARAAFKDMSLYCSSKAALEGLTQCWAAELGGDGTTVNCVNPGPVQSEMLDNIPKDIVEMQKANTPLQNRLGTVEEVANVVAGLAGRDGAWITGQVISASGGWALY</sequence>
<dbReference type="InterPro" id="IPR050259">
    <property type="entry name" value="SDR"/>
</dbReference>
<dbReference type="PROSITE" id="PS00061">
    <property type="entry name" value="ADH_SHORT"/>
    <property type="match status" value="1"/>
</dbReference>
<dbReference type="FunFam" id="3.40.50.720:FF:000374">
    <property type="entry name" value="3-oxoacyl-(Acyl-carrier-protein) reductase"/>
    <property type="match status" value="1"/>
</dbReference>
<dbReference type="PRINTS" id="PR00081">
    <property type="entry name" value="GDHRDH"/>
</dbReference>
<keyword evidence="4" id="KW-0560">Oxidoreductase</keyword>
<dbReference type="SUPFAM" id="SSF51735">
    <property type="entry name" value="NAD(P)-binding Rossmann-fold domains"/>
    <property type="match status" value="1"/>
</dbReference>
<dbReference type="PRINTS" id="PR00080">
    <property type="entry name" value="SDRFAMILY"/>
</dbReference>